<evidence type="ECO:0000313" key="14">
    <source>
        <dbReference type="EMBL" id="CAH8358147.1"/>
    </source>
</evidence>
<dbReference type="AlphaFoldDB" id="A0ABC8KGI0"/>
<evidence type="ECO:0000256" key="4">
    <source>
        <dbReference type="ARBA" id="ARBA00022622"/>
    </source>
</evidence>
<evidence type="ECO:0000256" key="9">
    <source>
        <dbReference type="ARBA" id="ARBA00023180"/>
    </source>
</evidence>
<comment type="caution">
    <text evidence="14">The sequence shown here is derived from an EMBL/GenBank/DDBJ whole genome shotgun (WGS) entry which is preliminary data.</text>
</comment>
<feature type="domain" description="FAS1" evidence="13">
    <location>
        <begin position="45"/>
        <end position="191"/>
    </location>
</feature>
<dbReference type="InterPro" id="IPR000782">
    <property type="entry name" value="FAS1_domain"/>
</dbReference>
<evidence type="ECO:0000259" key="13">
    <source>
        <dbReference type="PROSITE" id="PS50213"/>
    </source>
</evidence>
<dbReference type="PANTHER" id="PTHR32382:SF4">
    <property type="entry name" value="FASCICLIN-LIKE ARABINOGALACTAN PROTEIN 1"/>
    <property type="match status" value="1"/>
</dbReference>
<reference evidence="14 15" key="1">
    <citation type="submission" date="2022-03" db="EMBL/GenBank/DDBJ databases">
        <authorList>
            <person name="Macdonald S."/>
            <person name="Ahmed S."/>
            <person name="Newling K."/>
        </authorList>
    </citation>
    <scope>NUCLEOTIDE SEQUENCE [LARGE SCALE GENOMIC DNA]</scope>
</reference>
<comment type="function">
    <text evidence="11">May be a cell surface adhesion protein.</text>
</comment>
<dbReference type="FunFam" id="2.30.180.10:FF:000010">
    <property type="entry name" value="Fasciclin-like arabinogalactan protein 2"/>
    <property type="match status" value="1"/>
</dbReference>
<keyword evidence="4" id="KW-0336">GPI-anchor</keyword>
<sequence>MKKPQTYHILSLSTVSTMSKKMRETTISYILPILLFLLLADQTHAHNVTRLLASHPSLSSFNHFLTQTHLADEINRRTTITVCAVDNAAMSALTSKGYTISTIKNILSLHVLLDYFGAKKIHQIRDGSALAATLFQATGAAPGTTGFVNITDLRGGKVGLGPDGGDLSSFFVKSVEEVPYNISIIQISKVLPSETASAPSPAPAEMNLTGIMSAHGCKVFAETLLTNPGASKTYQESVEGGMTVFCPGDDAMKGFLPKYKNLTAPNKEAFLDFLAVPTYYSMAMLKSNNGPMNTLATDGANKFELTVQNDGEKVTLRTRINTVQIVDTLIDEQPLAIYATDKVLLPKELFKASAVEAPAPAPAPEDGDAADSPKPAKGKGKGKKKKAAPSPDDDAFGESDSPAEGPDGDADDATADEASAVRIVGGAMAGLVVSLLCLFASSSLL</sequence>
<evidence type="ECO:0000256" key="3">
    <source>
        <dbReference type="ARBA" id="ARBA00022475"/>
    </source>
</evidence>
<feature type="region of interest" description="Disordered" evidence="12">
    <location>
        <begin position="358"/>
        <end position="414"/>
    </location>
</feature>
<dbReference type="SMART" id="SM00554">
    <property type="entry name" value="FAS1"/>
    <property type="match status" value="2"/>
</dbReference>
<keyword evidence="8" id="KW-0472">Membrane</keyword>
<keyword evidence="5" id="KW-0732">Signal</keyword>
<accession>A0ABC8KGI0</accession>
<feature type="domain" description="FAS1" evidence="13">
    <location>
        <begin position="205"/>
        <end position="344"/>
    </location>
</feature>
<feature type="compositionally biased region" description="Basic residues" evidence="12">
    <location>
        <begin position="376"/>
        <end position="387"/>
    </location>
</feature>
<keyword evidence="7" id="KW-0654">Proteoglycan</keyword>
<evidence type="ECO:0000256" key="6">
    <source>
        <dbReference type="ARBA" id="ARBA00022737"/>
    </source>
</evidence>
<dbReference type="Gene3D" id="2.30.180.10">
    <property type="entry name" value="FAS1 domain"/>
    <property type="match status" value="2"/>
</dbReference>
<dbReference type="PANTHER" id="PTHR32382">
    <property type="entry name" value="FASCICLIN-LIKE ARABINOGALACTAN PROTEIN"/>
    <property type="match status" value="1"/>
</dbReference>
<dbReference type="InterPro" id="IPR033254">
    <property type="entry name" value="Plant_FLA"/>
</dbReference>
<dbReference type="Pfam" id="PF02469">
    <property type="entry name" value="Fasciclin"/>
    <property type="match status" value="2"/>
</dbReference>
<dbReference type="InterPro" id="IPR036378">
    <property type="entry name" value="FAS1_dom_sf"/>
</dbReference>
<evidence type="ECO:0000256" key="8">
    <source>
        <dbReference type="ARBA" id="ARBA00023136"/>
    </source>
</evidence>
<dbReference type="SUPFAM" id="SSF82153">
    <property type="entry name" value="FAS1 domain"/>
    <property type="match status" value="2"/>
</dbReference>
<evidence type="ECO:0000256" key="5">
    <source>
        <dbReference type="ARBA" id="ARBA00022729"/>
    </source>
</evidence>
<dbReference type="EMBL" id="CAKOAT010242377">
    <property type="protein sequence ID" value="CAH8358147.1"/>
    <property type="molecule type" value="Genomic_DNA"/>
</dbReference>
<dbReference type="GO" id="GO:0005886">
    <property type="term" value="C:plasma membrane"/>
    <property type="evidence" value="ECO:0007669"/>
    <property type="project" value="UniProtKB-SubCell"/>
</dbReference>
<proteinExistence type="inferred from homology"/>
<keyword evidence="10" id="KW-0449">Lipoprotein</keyword>
<evidence type="ECO:0000256" key="11">
    <source>
        <dbReference type="ARBA" id="ARBA00024686"/>
    </source>
</evidence>
<dbReference type="GO" id="GO:0098552">
    <property type="term" value="C:side of membrane"/>
    <property type="evidence" value="ECO:0007669"/>
    <property type="project" value="UniProtKB-KW"/>
</dbReference>
<evidence type="ECO:0000313" key="15">
    <source>
        <dbReference type="Proteomes" id="UP001642260"/>
    </source>
</evidence>
<dbReference type="FunFam" id="2.30.180.10:FF:000008">
    <property type="entry name" value="Fasciclin-like arabinogalactan protein 10"/>
    <property type="match status" value="1"/>
</dbReference>
<evidence type="ECO:0000256" key="2">
    <source>
        <dbReference type="ARBA" id="ARBA00007843"/>
    </source>
</evidence>
<evidence type="ECO:0000256" key="10">
    <source>
        <dbReference type="ARBA" id="ARBA00023288"/>
    </source>
</evidence>
<keyword evidence="6" id="KW-0677">Repeat</keyword>
<keyword evidence="9" id="KW-0325">Glycoprotein</keyword>
<keyword evidence="15" id="KW-1185">Reference proteome</keyword>
<dbReference type="PROSITE" id="PS50213">
    <property type="entry name" value="FAS1"/>
    <property type="match status" value="2"/>
</dbReference>
<keyword evidence="3" id="KW-1003">Cell membrane</keyword>
<organism evidence="14 15">
    <name type="scientific">Eruca vesicaria subsp. sativa</name>
    <name type="common">Garden rocket</name>
    <name type="synonym">Eruca sativa</name>
    <dbReference type="NCBI Taxonomy" id="29727"/>
    <lineage>
        <taxon>Eukaryota</taxon>
        <taxon>Viridiplantae</taxon>
        <taxon>Streptophyta</taxon>
        <taxon>Embryophyta</taxon>
        <taxon>Tracheophyta</taxon>
        <taxon>Spermatophyta</taxon>
        <taxon>Magnoliopsida</taxon>
        <taxon>eudicotyledons</taxon>
        <taxon>Gunneridae</taxon>
        <taxon>Pentapetalae</taxon>
        <taxon>rosids</taxon>
        <taxon>malvids</taxon>
        <taxon>Brassicales</taxon>
        <taxon>Brassicaceae</taxon>
        <taxon>Brassiceae</taxon>
        <taxon>Eruca</taxon>
    </lineage>
</organism>
<comment type="similarity">
    <text evidence="2">Belongs to the fasciclin-like AGP family.</text>
</comment>
<comment type="subcellular location">
    <subcellularLocation>
        <location evidence="1">Cell membrane</location>
        <topology evidence="1">Lipid-anchor</topology>
        <topology evidence="1">GPI-anchor</topology>
    </subcellularLocation>
</comment>
<name>A0ABC8KGI0_ERUVS</name>
<gene>
    <name evidence="14" type="ORF">ERUC_LOCUS23903</name>
</gene>
<dbReference type="Proteomes" id="UP001642260">
    <property type="component" value="Unassembled WGS sequence"/>
</dbReference>
<evidence type="ECO:0000256" key="1">
    <source>
        <dbReference type="ARBA" id="ARBA00004609"/>
    </source>
</evidence>
<protein>
    <recommendedName>
        <fullName evidence="13">FAS1 domain-containing protein</fullName>
    </recommendedName>
</protein>
<evidence type="ECO:0000256" key="12">
    <source>
        <dbReference type="SAM" id="MobiDB-lite"/>
    </source>
</evidence>
<evidence type="ECO:0000256" key="7">
    <source>
        <dbReference type="ARBA" id="ARBA00022974"/>
    </source>
</evidence>